<accession>A0AAV4SH83</accession>
<name>A0AAV4SH83_9ARAC</name>
<evidence type="ECO:0000313" key="1">
    <source>
        <dbReference type="EMBL" id="GIY33788.1"/>
    </source>
</evidence>
<dbReference type="AlphaFoldDB" id="A0AAV4SH83"/>
<protein>
    <submittedName>
        <fullName evidence="1">Uncharacterized protein</fullName>
    </submittedName>
</protein>
<dbReference type="Proteomes" id="UP001054837">
    <property type="component" value="Unassembled WGS sequence"/>
</dbReference>
<sequence length="105" mass="12193">MVGWWGKRIVLRASSCSYIIFDSRQRLAQVRTRSALLGLIKQQFRDTFIDKLAPDFGSLFAPRMMIMLGKGKTFPPGDSERKPLRHLFLSFDSCERRTIICYSPY</sequence>
<dbReference type="EMBL" id="BPLQ01007986">
    <property type="protein sequence ID" value="GIY33788.1"/>
    <property type="molecule type" value="Genomic_DNA"/>
</dbReference>
<keyword evidence="2" id="KW-1185">Reference proteome</keyword>
<evidence type="ECO:0000313" key="2">
    <source>
        <dbReference type="Proteomes" id="UP001054837"/>
    </source>
</evidence>
<reference evidence="1 2" key="1">
    <citation type="submission" date="2021-06" db="EMBL/GenBank/DDBJ databases">
        <title>Caerostris darwini draft genome.</title>
        <authorList>
            <person name="Kono N."/>
            <person name="Arakawa K."/>
        </authorList>
    </citation>
    <scope>NUCLEOTIDE SEQUENCE [LARGE SCALE GENOMIC DNA]</scope>
</reference>
<comment type="caution">
    <text evidence="1">The sequence shown here is derived from an EMBL/GenBank/DDBJ whole genome shotgun (WGS) entry which is preliminary data.</text>
</comment>
<gene>
    <name evidence="1" type="ORF">CDAR_587431</name>
</gene>
<organism evidence="1 2">
    <name type="scientific">Caerostris darwini</name>
    <dbReference type="NCBI Taxonomy" id="1538125"/>
    <lineage>
        <taxon>Eukaryota</taxon>
        <taxon>Metazoa</taxon>
        <taxon>Ecdysozoa</taxon>
        <taxon>Arthropoda</taxon>
        <taxon>Chelicerata</taxon>
        <taxon>Arachnida</taxon>
        <taxon>Araneae</taxon>
        <taxon>Araneomorphae</taxon>
        <taxon>Entelegynae</taxon>
        <taxon>Araneoidea</taxon>
        <taxon>Araneidae</taxon>
        <taxon>Caerostris</taxon>
    </lineage>
</organism>
<proteinExistence type="predicted"/>